<feature type="transmembrane region" description="Helical" evidence="2">
    <location>
        <begin position="35"/>
        <end position="59"/>
    </location>
</feature>
<evidence type="ECO:0000313" key="3">
    <source>
        <dbReference type="EMBL" id="NTY60237.1"/>
    </source>
</evidence>
<feature type="transmembrane region" description="Helical" evidence="2">
    <location>
        <begin position="123"/>
        <end position="141"/>
    </location>
</feature>
<feature type="transmembrane region" description="Helical" evidence="2">
    <location>
        <begin position="552"/>
        <end position="571"/>
    </location>
</feature>
<feature type="region of interest" description="Disordered" evidence="1">
    <location>
        <begin position="1"/>
        <end position="26"/>
    </location>
</feature>
<dbReference type="Proteomes" id="UP000708347">
    <property type="component" value="Unassembled WGS sequence"/>
</dbReference>
<feature type="transmembrane region" description="Helical" evidence="2">
    <location>
        <begin position="178"/>
        <end position="197"/>
    </location>
</feature>
<feature type="transmembrane region" description="Helical" evidence="2">
    <location>
        <begin position="316"/>
        <end position="340"/>
    </location>
</feature>
<dbReference type="EMBL" id="VBSB01000007">
    <property type="protein sequence ID" value="NTY60237.1"/>
    <property type="molecule type" value="Genomic_DNA"/>
</dbReference>
<keyword evidence="2" id="KW-0812">Transmembrane</keyword>
<evidence type="ECO:0000256" key="2">
    <source>
        <dbReference type="SAM" id="Phobius"/>
    </source>
</evidence>
<keyword evidence="4" id="KW-1185">Reference proteome</keyword>
<evidence type="ECO:0008006" key="5">
    <source>
        <dbReference type="Google" id="ProtNLM"/>
    </source>
</evidence>
<keyword evidence="2" id="KW-0472">Membrane</keyword>
<feature type="transmembrane region" description="Helical" evidence="2">
    <location>
        <begin position="442"/>
        <end position="459"/>
    </location>
</feature>
<feature type="transmembrane region" description="Helical" evidence="2">
    <location>
        <begin position="577"/>
        <end position="597"/>
    </location>
</feature>
<feature type="transmembrane region" description="Helical" evidence="2">
    <location>
        <begin position="464"/>
        <end position="485"/>
    </location>
</feature>
<reference evidence="3 4" key="1">
    <citation type="submission" date="2019-05" db="EMBL/GenBank/DDBJ databases">
        <title>Mycolicibacterium sphagni ENV482 genome assembly.</title>
        <authorList>
            <person name="Chen W."/>
            <person name="Faulkner N.W."/>
            <person name="Hyman M.R."/>
        </authorList>
    </citation>
    <scope>NUCLEOTIDE SEQUENCE [LARGE SCALE GENOMIC DNA]</scope>
    <source>
        <strain evidence="3 4">ENV482</strain>
    </source>
</reference>
<name>A0ABX2JTR5_9MYCO</name>
<accession>A0ABX2JTR5</accession>
<evidence type="ECO:0000256" key="1">
    <source>
        <dbReference type="SAM" id="MobiDB-lite"/>
    </source>
</evidence>
<organism evidence="3 4">
    <name type="scientific">Mycolicibacterium sphagni</name>
    <dbReference type="NCBI Taxonomy" id="1786"/>
    <lineage>
        <taxon>Bacteria</taxon>
        <taxon>Bacillati</taxon>
        <taxon>Actinomycetota</taxon>
        <taxon>Actinomycetes</taxon>
        <taxon>Mycobacteriales</taxon>
        <taxon>Mycobacteriaceae</taxon>
        <taxon>Mycolicibacterium</taxon>
    </lineage>
</organism>
<feature type="transmembrane region" description="Helical" evidence="2">
    <location>
        <begin position="94"/>
        <end position="117"/>
    </location>
</feature>
<dbReference type="RefSeq" id="WP_174398069.1">
    <property type="nucleotide sequence ID" value="NZ_VBSB01000007.1"/>
</dbReference>
<feature type="transmembrane region" description="Helical" evidence="2">
    <location>
        <begin position="369"/>
        <end position="387"/>
    </location>
</feature>
<comment type="caution">
    <text evidence="3">The sequence shown here is derived from an EMBL/GenBank/DDBJ whole genome shotgun (WGS) entry which is preliminary data.</text>
</comment>
<keyword evidence="2" id="KW-1133">Transmembrane helix</keyword>
<proteinExistence type="predicted"/>
<feature type="transmembrane region" description="Helical" evidence="2">
    <location>
        <begin position="65"/>
        <end position="87"/>
    </location>
</feature>
<feature type="transmembrane region" description="Helical" evidence="2">
    <location>
        <begin position="609"/>
        <end position="627"/>
    </location>
</feature>
<sequence length="757" mass="81325">MLRRLEGSPAPPGGPRLRTAGQLRDGRNPPVCEPLVVAVSTLVIAASFAVTMLSAYGVAAMLPPAVRAVVGVLAVLTVPGLPVAALLRLPTNGVFTSVAVSLSLAVNVLLAQLNYAGGLHQPYAVQYVVLALGGVATVTLARRRHGENHASDVLSNSAAPTVPLNLRRTRIALAPNRGRWLSVGLLVAAALWFFSAVRRLDIDAAGSLGLLGALGVDYYVGLALLCFVLVIEYRRSAFDRPVIAVSNVVLIAYITMPVAWSMGTAPFVTAYVHRMITNWLVQLGGLPPPVDARISWAGFFSAAANLVTTTGLRDSAILLVSASLVLGVCLMFPVHAIGLAITGSRRAAWLGVTILTLFNWYQQDYFAPQAVAMLFYATILAVLFWQLRRSNLPRLPGGRLRRLAAAWMRVPGQVSGRDATWTLAMELVLVVILAAMVVAHQLTPLAAIGVLLIFSVCGLTRYNLLWLAATVMFIAWFSYGAYAYWQGHLGQVIADIGGVDQTLNASVSEKITGDPVYSRMQLLRIVAALVLMVMAGIGWLRLRRIRGSRPMLAVAVALAPFSLVLLQSYGGEVAIRAFLYASPVLSPLAALSVLPLLRPRTARKMLRGLTAATAWCVLFLLAVMVTANRGLNISFERTTPHEVAIASELVSRIQNSGLGYWGQGALYGVPRTFELEDRCFVSAQELADCTAQPAVEYFSNTQQDENFIHYSLGVSRATAEKAITLLRTQKGYLTVYDSGGIVVLRRPGAPAIQLGVD</sequence>
<feature type="transmembrane region" description="Helical" evidence="2">
    <location>
        <begin position="522"/>
        <end position="540"/>
    </location>
</feature>
<feature type="transmembrane region" description="Helical" evidence="2">
    <location>
        <begin position="209"/>
        <end position="230"/>
    </location>
</feature>
<gene>
    <name evidence="3" type="ORF">FEG63_11835</name>
</gene>
<evidence type="ECO:0000313" key="4">
    <source>
        <dbReference type="Proteomes" id="UP000708347"/>
    </source>
</evidence>
<protein>
    <recommendedName>
        <fullName evidence="5">Serine/threonine protein kinase</fullName>
    </recommendedName>
</protein>
<feature type="transmembrane region" description="Helical" evidence="2">
    <location>
        <begin position="242"/>
        <end position="260"/>
    </location>
</feature>